<keyword evidence="8 10" id="KW-0811">Translocation</keyword>
<evidence type="ECO:0000256" key="11">
    <source>
        <dbReference type="SAM" id="MobiDB-lite"/>
    </source>
</evidence>
<keyword evidence="13" id="KW-1185">Reference proteome</keyword>
<evidence type="ECO:0000256" key="1">
    <source>
        <dbReference type="ARBA" id="ARBA00004162"/>
    </source>
</evidence>
<dbReference type="Proteomes" id="UP001500827">
    <property type="component" value="Unassembled WGS sequence"/>
</dbReference>
<evidence type="ECO:0000256" key="2">
    <source>
        <dbReference type="ARBA" id="ARBA00022448"/>
    </source>
</evidence>
<keyword evidence="7 10" id="KW-1133">Transmembrane helix</keyword>
<dbReference type="InterPro" id="IPR006312">
    <property type="entry name" value="TatA/E"/>
</dbReference>
<dbReference type="EMBL" id="BAABBM010000001">
    <property type="protein sequence ID" value="GAA3905410.1"/>
    <property type="molecule type" value="Genomic_DNA"/>
</dbReference>
<evidence type="ECO:0000256" key="10">
    <source>
        <dbReference type="HAMAP-Rule" id="MF_00236"/>
    </source>
</evidence>
<sequence length="98" mass="11211">MGGFSIWHILIFAVIVLLLFGGNRFSNMMGDVAKGLKSFKQGMADEDDDKRHRYEEQRRNEPPRQLPREDARAQEPIDVTPRPAEPASPPPPRDDQVR</sequence>
<dbReference type="InterPro" id="IPR003369">
    <property type="entry name" value="TatA/B/E"/>
</dbReference>
<organism evidence="12 13">
    <name type="scientific">Sphingomonas limnosediminicola</name>
    <dbReference type="NCBI Taxonomy" id="940133"/>
    <lineage>
        <taxon>Bacteria</taxon>
        <taxon>Pseudomonadati</taxon>
        <taxon>Pseudomonadota</taxon>
        <taxon>Alphaproteobacteria</taxon>
        <taxon>Sphingomonadales</taxon>
        <taxon>Sphingomonadaceae</taxon>
        <taxon>Sphingomonas</taxon>
    </lineage>
</organism>
<keyword evidence="3 10" id="KW-1003">Cell membrane</keyword>
<keyword evidence="2 10" id="KW-0813">Transport</keyword>
<keyword evidence="4" id="KW-0997">Cell inner membrane</keyword>
<dbReference type="HAMAP" id="MF_00236">
    <property type="entry name" value="TatA_E"/>
    <property type="match status" value="1"/>
</dbReference>
<evidence type="ECO:0000256" key="8">
    <source>
        <dbReference type="ARBA" id="ARBA00023010"/>
    </source>
</evidence>
<comment type="caution">
    <text evidence="12">The sequence shown here is derived from an EMBL/GenBank/DDBJ whole genome shotgun (WGS) entry which is preliminary data.</text>
</comment>
<evidence type="ECO:0000256" key="3">
    <source>
        <dbReference type="ARBA" id="ARBA00022475"/>
    </source>
</evidence>
<keyword evidence="5 10" id="KW-0812">Transmembrane</keyword>
<evidence type="ECO:0000256" key="4">
    <source>
        <dbReference type="ARBA" id="ARBA00022519"/>
    </source>
</evidence>
<evidence type="ECO:0000256" key="6">
    <source>
        <dbReference type="ARBA" id="ARBA00022927"/>
    </source>
</evidence>
<comment type="subcellular location">
    <subcellularLocation>
        <location evidence="1 10">Cell membrane</location>
        <topology evidence="1 10">Single-pass membrane protein</topology>
    </subcellularLocation>
</comment>
<feature type="region of interest" description="Disordered" evidence="11">
    <location>
        <begin position="42"/>
        <end position="98"/>
    </location>
</feature>
<feature type="transmembrane region" description="Helical" evidence="10">
    <location>
        <begin position="6"/>
        <end position="25"/>
    </location>
</feature>
<comment type="function">
    <text evidence="10">Part of the twin-arginine translocation (Tat) system that transports large folded proteins containing a characteristic twin-arginine motif in their signal peptide across membranes. TatA could form the protein-conducting channel of the Tat system.</text>
</comment>
<evidence type="ECO:0000256" key="7">
    <source>
        <dbReference type="ARBA" id="ARBA00022989"/>
    </source>
</evidence>
<dbReference type="PANTHER" id="PTHR42982:SF1">
    <property type="entry name" value="SEC-INDEPENDENT PROTEIN TRANSLOCASE PROTEIN TATA"/>
    <property type="match status" value="1"/>
</dbReference>
<evidence type="ECO:0000313" key="12">
    <source>
        <dbReference type="EMBL" id="GAA3905410.1"/>
    </source>
</evidence>
<protein>
    <recommendedName>
        <fullName evidence="10">Sec-independent protein translocase protein TatA</fullName>
    </recommendedName>
</protein>
<evidence type="ECO:0000256" key="5">
    <source>
        <dbReference type="ARBA" id="ARBA00022692"/>
    </source>
</evidence>
<keyword evidence="6 10" id="KW-0653">Protein transport</keyword>
<dbReference type="Gene3D" id="1.20.5.3310">
    <property type="match status" value="1"/>
</dbReference>
<dbReference type="NCBIfam" id="NF001940">
    <property type="entry name" value="PRK00720.1"/>
    <property type="match status" value="1"/>
</dbReference>
<feature type="compositionally biased region" description="Basic and acidic residues" evidence="11">
    <location>
        <begin position="49"/>
        <end position="75"/>
    </location>
</feature>
<dbReference type="RefSeq" id="WP_344700030.1">
    <property type="nucleotide sequence ID" value="NZ_BAABBM010000001.1"/>
</dbReference>
<comment type="similarity">
    <text evidence="10">Belongs to the TatA/E family.</text>
</comment>
<proteinExistence type="inferred from homology"/>
<comment type="subunit">
    <text evidence="10">The Tat system comprises two distinct complexes: a TatABC complex, containing multiple copies of TatA, TatB and TatC subunits, and a separate TatA complex, containing only TatA subunits. Substrates initially bind to the TatABC complex, which probably triggers association of the separate TatA complex to form the active translocon.</text>
</comment>
<dbReference type="PANTHER" id="PTHR42982">
    <property type="entry name" value="SEC-INDEPENDENT PROTEIN TRANSLOCASE PROTEIN TATA"/>
    <property type="match status" value="1"/>
</dbReference>
<reference evidence="13" key="1">
    <citation type="journal article" date="2019" name="Int. J. Syst. Evol. Microbiol.">
        <title>The Global Catalogue of Microorganisms (GCM) 10K type strain sequencing project: providing services to taxonomists for standard genome sequencing and annotation.</title>
        <authorList>
            <consortium name="The Broad Institute Genomics Platform"/>
            <consortium name="The Broad Institute Genome Sequencing Center for Infectious Disease"/>
            <person name="Wu L."/>
            <person name="Ma J."/>
        </authorList>
    </citation>
    <scope>NUCLEOTIDE SEQUENCE [LARGE SCALE GENOMIC DNA]</scope>
    <source>
        <strain evidence="13">JCM 17543</strain>
    </source>
</reference>
<evidence type="ECO:0000313" key="13">
    <source>
        <dbReference type="Proteomes" id="UP001500827"/>
    </source>
</evidence>
<accession>A0ABP7LR89</accession>
<keyword evidence="9 10" id="KW-0472">Membrane</keyword>
<dbReference type="NCBIfam" id="TIGR01411">
    <property type="entry name" value="tatAE"/>
    <property type="match status" value="1"/>
</dbReference>
<dbReference type="Pfam" id="PF02416">
    <property type="entry name" value="TatA_B_E"/>
    <property type="match status" value="1"/>
</dbReference>
<gene>
    <name evidence="10" type="primary">tatA</name>
    <name evidence="12" type="ORF">GCM10022276_24960</name>
</gene>
<evidence type="ECO:0000256" key="9">
    <source>
        <dbReference type="ARBA" id="ARBA00023136"/>
    </source>
</evidence>
<name>A0ABP7LR89_9SPHN</name>